<keyword evidence="2" id="KW-0614">Plasmid</keyword>
<name>A0AAX3LTZ6_9RHOB</name>
<feature type="compositionally biased region" description="Polar residues" evidence="1">
    <location>
        <begin position="1"/>
        <end position="11"/>
    </location>
</feature>
<proteinExistence type="predicted"/>
<evidence type="ECO:0000313" key="2">
    <source>
        <dbReference type="EMBL" id="WCE72174.1"/>
    </source>
</evidence>
<gene>
    <name evidence="2" type="ORF">PL336_17975</name>
</gene>
<organism evidence="2 3">
    <name type="scientific">Sulfitobacter faviae</name>
    <dbReference type="NCBI Taxonomy" id="1775881"/>
    <lineage>
        <taxon>Bacteria</taxon>
        <taxon>Pseudomonadati</taxon>
        <taxon>Pseudomonadota</taxon>
        <taxon>Alphaproteobacteria</taxon>
        <taxon>Rhodobacterales</taxon>
        <taxon>Roseobacteraceae</taxon>
        <taxon>Sulfitobacter</taxon>
    </lineage>
</organism>
<evidence type="ECO:0000256" key="1">
    <source>
        <dbReference type="SAM" id="MobiDB-lite"/>
    </source>
</evidence>
<reference evidence="2" key="1">
    <citation type="submission" date="2023-01" db="EMBL/GenBank/DDBJ databases">
        <title>Comparative genomic analysis of cold water coral derived Sulfitobacter faviae: insights into their metabolism and habitat adaptation.</title>
        <authorList>
            <person name="Guo Y."/>
            <person name="Lin S."/>
            <person name="Huang Z."/>
            <person name="Tang K."/>
            <person name="Wang X."/>
        </authorList>
    </citation>
    <scope>NUCLEOTIDE SEQUENCE</scope>
    <source>
        <strain evidence="2">SCSIO W_1865</strain>
        <plasmid evidence="2">unnamed2</plasmid>
    </source>
</reference>
<dbReference type="EMBL" id="CP116425">
    <property type="protein sequence ID" value="WCE72174.1"/>
    <property type="molecule type" value="Genomic_DNA"/>
</dbReference>
<protein>
    <submittedName>
        <fullName evidence="2">Uncharacterized protein</fullName>
    </submittedName>
</protein>
<geneLocation type="plasmid" evidence="2 3">
    <name>unnamed2</name>
</geneLocation>
<dbReference type="AlphaFoldDB" id="A0AAX3LTZ6"/>
<feature type="region of interest" description="Disordered" evidence="1">
    <location>
        <begin position="1"/>
        <end position="31"/>
    </location>
</feature>
<evidence type="ECO:0000313" key="3">
    <source>
        <dbReference type="Proteomes" id="UP001210770"/>
    </source>
</evidence>
<sequence>MTLQDATTPTSAMAGEAENWMPPAAPLAMPRQSLERRGHLAGLADLARAFLLRRKA</sequence>
<dbReference type="RefSeq" id="WP_156505591.1">
    <property type="nucleotide sequence ID" value="NZ_CP116420.1"/>
</dbReference>
<dbReference type="Proteomes" id="UP001210770">
    <property type="component" value="Plasmid unnamed2"/>
</dbReference>
<accession>A0AAX3LTZ6</accession>